<accession>A0AC34F6F7</accession>
<name>A0AC34F6F7_9BILA</name>
<dbReference type="Proteomes" id="UP000887579">
    <property type="component" value="Unplaced"/>
</dbReference>
<evidence type="ECO:0000313" key="1">
    <source>
        <dbReference type="Proteomes" id="UP000887579"/>
    </source>
</evidence>
<evidence type="ECO:0000313" key="2">
    <source>
        <dbReference type="WBParaSite" id="ES5_v2.g12677.t1"/>
    </source>
</evidence>
<proteinExistence type="predicted"/>
<dbReference type="WBParaSite" id="ES5_v2.g12677.t1">
    <property type="protein sequence ID" value="ES5_v2.g12677.t1"/>
    <property type="gene ID" value="ES5_v2.g12677"/>
</dbReference>
<reference evidence="2" key="1">
    <citation type="submission" date="2022-11" db="UniProtKB">
        <authorList>
            <consortium name="WormBaseParasite"/>
        </authorList>
    </citation>
    <scope>IDENTIFICATION</scope>
</reference>
<sequence length="313" mass="35893">MHIKLEFLFLGFQQVSQRVGDILSDAGHTVIFINMEMFKFNENVKLTSRPGSQVWNADVKSDEIDYEKLWNDYSDSAFSDESIYEMILKPEPFMQNMTFVLKQACARIVSSKEFMKQLKDAKFDVIFAHMVDFCPIGIQYAIKAPAWIWISASPLLDHMASLMGLSLPASYAAHDATEIFRHFIDPKFPDLFDIAKTAPLIFVNSNELYDLPRPTLHKIINIGGIQKPSAEATELKPLSAIYKAKIKNAKNVVIFTFGSITNASRMPKTWKNAFMNAFEKFNDTQFFIRYDGNDMKTPKNVYLNKWLPQVQLL</sequence>
<protein>
    <submittedName>
        <fullName evidence="2">Glucuronosyltransferase</fullName>
    </submittedName>
</protein>
<organism evidence="1 2">
    <name type="scientific">Panagrolaimus sp. ES5</name>
    <dbReference type="NCBI Taxonomy" id="591445"/>
    <lineage>
        <taxon>Eukaryota</taxon>
        <taxon>Metazoa</taxon>
        <taxon>Ecdysozoa</taxon>
        <taxon>Nematoda</taxon>
        <taxon>Chromadorea</taxon>
        <taxon>Rhabditida</taxon>
        <taxon>Tylenchina</taxon>
        <taxon>Panagrolaimomorpha</taxon>
        <taxon>Panagrolaimoidea</taxon>
        <taxon>Panagrolaimidae</taxon>
        <taxon>Panagrolaimus</taxon>
    </lineage>
</organism>